<dbReference type="InterPro" id="IPR036390">
    <property type="entry name" value="WH_DNA-bd_sf"/>
</dbReference>
<feature type="domain" description="Cyclic nucleotide-binding" evidence="4">
    <location>
        <begin position="11"/>
        <end position="134"/>
    </location>
</feature>
<accession>A0ABS1IY53</accession>
<reference evidence="6 7" key="1">
    <citation type="submission" date="2021-01" db="EMBL/GenBank/DDBJ databases">
        <title>Isolation and description of Catonella massiliensis sp. nov., a novel Catonella species, isolated from a stable periodontitis subject.</title>
        <authorList>
            <person name="Antezack A."/>
            <person name="Boxberger M."/>
            <person name="La Scola B."/>
            <person name="Monnet-Corti V."/>
        </authorList>
    </citation>
    <scope>NUCLEOTIDE SEQUENCE [LARGE SCALE GENOMIC DNA]</scope>
    <source>
        <strain evidence="6 7">Marseille-Q4567</strain>
    </source>
</reference>
<dbReference type="InterPro" id="IPR012318">
    <property type="entry name" value="HTH_CRP"/>
</dbReference>
<evidence type="ECO:0000256" key="1">
    <source>
        <dbReference type="ARBA" id="ARBA00023015"/>
    </source>
</evidence>
<dbReference type="Gene3D" id="2.60.120.10">
    <property type="entry name" value="Jelly Rolls"/>
    <property type="match status" value="1"/>
</dbReference>
<evidence type="ECO:0000259" key="4">
    <source>
        <dbReference type="PROSITE" id="PS50042"/>
    </source>
</evidence>
<proteinExistence type="predicted"/>
<dbReference type="RefSeq" id="WP_208428372.1">
    <property type="nucleotide sequence ID" value="NZ_JAEPRJ010000001.1"/>
</dbReference>
<organism evidence="6 7">
    <name type="scientific">Catonella massiliensis</name>
    <dbReference type="NCBI Taxonomy" id="2799636"/>
    <lineage>
        <taxon>Bacteria</taxon>
        <taxon>Bacillati</taxon>
        <taxon>Bacillota</taxon>
        <taxon>Clostridia</taxon>
        <taxon>Lachnospirales</taxon>
        <taxon>Lachnospiraceae</taxon>
        <taxon>Catonella</taxon>
    </lineage>
</organism>
<dbReference type="Pfam" id="PF13545">
    <property type="entry name" value="HTH_Crp_2"/>
    <property type="match status" value="1"/>
</dbReference>
<dbReference type="PROSITE" id="PS51063">
    <property type="entry name" value="HTH_CRP_2"/>
    <property type="match status" value="1"/>
</dbReference>
<dbReference type="CDD" id="cd00038">
    <property type="entry name" value="CAP_ED"/>
    <property type="match status" value="1"/>
</dbReference>
<dbReference type="Proteomes" id="UP000604730">
    <property type="component" value="Unassembled WGS sequence"/>
</dbReference>
<evidence type="ECO:0000256" key="3">
    <source>
        <dbReference type="ARBA" id="ARBA00023163"/>
    </source>
</evidence>
<dbReference type="InterPro" id="IPR000595">
    <property type="entry name" value="cNMP-bd_dom"/>
</dbReference>
<dbReference type="Pfam" id="PF00027">
    <property type="entry name" value="cNMP_binding"/>
    <property type="match status" value="1"/>
</dbReference>
<dbReference type="EMBL" id="JAEPRJ010000001">
    <property type="protein sequence ID" value="MBK5896827.1"/>
    <property type="molecule type" value="Genomic_DNA"/>
</dbReference>
<dbReference type="InterPro" id="IPR014710">
    <property type="entry name" value="RmlC-like_jellyroll"/>
</dbReference>
<feature type="domain" description="HTH crp-type" evidence="5">
    <location>
        <begin position="152"/>
        <end position="219"/>
    </location>
</feature>
<evidence type="ECO:0000259" key="5">
    <source>
        <dbReference type="PROSITE" id="PS51063"/>
    </source>
</evidence>
<name>A0ABS1IY53_9FIRM</name>
<protein>
    <submittedName>
        <fullName evidence="6">Crp/Fnr family transcriptional regulator</fullName>
    </submittedName>
</protein>
<evidence type="ECO:0000313" key="7">
    <source>
        <dbReference type="Proteomes" id="UP000604730"/>
    </source>
</evidence>
<keyword evidence="7" id="KW-1185">Reference proteome</keyword>
<gene>
    <name evidence="6" type="ORF">JJN12_03365</name>
</gene>
<dbReference type="SUPFAM" id="SSF51206">
    <property type="entry name" value="cAMP-binding domain-like"/>
    <property type="match status" value="1"/>
</dbReference>
<sequence length="219" mass="24652">MNYLFLTNTPLFHGVREDEIEHLLSCLGAREKTYQKNEIIFRAGSAVSEIGLVQSGSVNIVVNFYWGNSNIFGHVETGMIFAENYAAIPGKELLCDVVAAEPCEILFLNLTKLLTTCTSGCSFHQRLIHNLLRISAMKSLNLSSRMMHTAPKSIRDKLLSYLSEQAMVNSNTHFTIPFDRQQLADYLGVDRSALSNELSKMQKDGLISFKKNEFILHET</sequence>
<keyword evidence="2" id="KW-0238">DNA-binding</keyword>
<evidence type="ECO:0000256" key="2">
    <source>
        <dbReference type="ARBA" id="ARBA00023125"/>
    </source>
</evidence>
<dbReference type="SUPFAM" id="SSF46785">
    <property type="entry name" value="Winged helix' DNA-binding domain"/>
    <property type="match status" value="1"/>
</dbReference>
<comment type="caution">
    <text evidence="6">The sequence shown here is derived from an EMBL/GenBank/DDBJ whole genome shotgun (WGS) entry which is preliminary data.</text>
</comment>
<keyword evidence="3" id="KW-0804">Transcription</keyword>
<dbReference type="SMART" id="SM00419">
    <property type="entry name" value="HTH_CRP"/>
    <property type="match status" value="1"/>
</dbReference>
<dbReference type="InterPro" id="IPR018490">
    <property type="entry name" value="cNMP-bd_dom_sf"/>
</dbReference>
<keyword evidence="1" id="KW-0805">Transcription regulation</keyword>
<dbReference type="PROSITE" id="PS50042">
    <property type="entry name" value="CNMP_BINDING_3"/>
    <property type="match status" value="1"/>
</dbReference>
<evidence type="ECO:0000313" key="6">
    <source>
        <dbReference type="EMBL" id="MBK5896827.1"/>
    </source>
</evidence>